<feature type="compositionally biased region" description="Polar residues" evidence="1">
    <location>
        <begin position="52"/>
        <end position="71"/>
    </location>
</feature>
<dbReference type="AlphaFoldDB" id="A0A392UEJ7"/>
<keyword evidence="3" id="KW-1185">Reference proteome</keyword>
<name>A0A392UEJ7_9FABA</name>
<dbReference type="Proteomes" id="UP000265520">
    <property type="component" value="Unassembled WGS sequence"/>
</dbReference>
<evidence type="ECO:0000313" key="2">
    <source>
        <dbReference type="EMBL" id="MCI70860.1"/>
    </source>
</evidence>
<dbReference type="EMBL" id="LXQA010784342">
    <property type="protein sequence ID" value="MCI70860.1"/>
    <property type="molecule type" value="Genomic_DNA"/>
</dbReference>
<proteinExistence type="predicted"/>
<feature type="region of interest" description="Disordered" evidence="1">
    <location>
        <begin position="46"/>
        <end position="71"/>
    </location>
</feature>
<protein>
    <submittedName>
        <fullName evidence="2">Uncharacterized protein</fullName>
    </submittedName>
</protein>
<feature type="non-terminal residue" evidence="2">
    <location>
        <position position="1"/>
    </location>
</feature>
<comment type="caution">
    <text evidence="2">The sequence shown here is derived from an EMBL/GenBank/DDBJ whole genome shotgun (WGS) entry which is preliminary data.</text>
</comment>
<sequence>DPLASLRLASSWRHQVRKFQGSWREVARNNKHISPGDGTCRLATSRPDFGAQPSNLALSTPKIHSNQLIDP</sequence>
<organism evidence="2 3">
    <name type="scientific">Trifolium medium</name>
    <dbReference type="NCBI Taxonomy" id="97028"/>
    <lineage>
        <taxon>Eukaryota</taxon>
        <taxon>Viridiplantae</taxon>
        <taxon>Streptophyta</taxon>
        <taxon>Embryophyta</taxon>
        <taxon>Tracheophyta</taxon>
        <taxon>Spermatophyta</taxon>
        <taxon>Magnoliopsida</taxon>
        <taxon>eudicotyledons</taxon>
        <taxon>Gunneridae</taxon>
        <taxon>Pentapetalae</taxon>
        <taxon>rosids</taxon>
        <taxon>fabids</taxon>
        <taxon>Fabales</taxon>
        <taxon>Fabaceae</taxon>
        <taxon>Papilionoideae</taxon>
        <taxon>50 kb inversion clade</taxon>
        <taxon>NPAAA clade</taxon>
        <taxon>Hologalegina</taxon>
        <taxon>IRL clade</taxon>
        <taxon>Trifolieae</taxon>
        <taxon>Trifolium</taxon>
    </lineage>
</organism>
<accession>A0A392UEJ7</accession>
<evidence type="ECO:0000313" key="3">
    <source>
        <dbReference type="Proteomes" id="UP000265520"/>
    </source>
</evidence>
<evidence type="ECO:0000256" key="1">
    <source>
        <dbReference type="SAM" id="MobiDB-lite"/>
    </source>
</evidence>
<reference evidence="2 3" key="1">
    <citation type="journal article" date="2018" name="Front. Plant Sci.">
        <title>Red Clover (Trifolium pratense) and Zigzag Clover (T. medium) - A Picture of Genomic Similarities and Differences.</title>
        <authorList>
            <person name="Dluhosova J."/>
            <person name="Istvanek J."/>
            <person name="Nedelnik J."/>
            <person name="Repkova J."/>
        </authorList>
    </citation>
    <scope>NUCLEOTIDE SEQUENCE [LARGE SCALE GENOMIC DNA]</scope>
    <source>
        <strain evidence="3">cv. 10/8</strain>
        <tissue evidence="2">Leaf</tissue>
    </source>
</reference>